<evidence type="ECO:0000259" key="8">
    <source>
        <dbReference type="Pfam" id="PF02687"/>
    </source>
</evidence>
<dbReference type="Pfam" id="PF12704">
    <property type="entry name" value="MacB_PCD"/>
    <property type="match status" value="1"/>
</dbReference>
<protein>
    <recommendedName>
        <fullName evidence="12">ABC3 transporter permease protein domain-containing protein</fullName>
    </recommendedName>
</protein>
<dbReference type="Pfam" id="PF02687">
    <property type="entry name" value="FtsX"/>
    <property type="match status" value="1"/>
</dbReference>
<feature type="transmembrane region" description="Helical" evidence="7">
    <location>
        <begin position="293"/>
        <end position="319"/>
    </location>
</feature>
<evidence type="ECO:0000259" key="9">
    <source>
        <dbReference type="Pfam" id="PF12704"/>
    </source>
</evidence>
<feature type="transmembrane region" description="Helical" evidence="7">
    <location>
        <begin position="339"/>
        <end position="365"/>
    </location>
</feature>
<dbReference type="GO" id="GO:0022857">
    <property type="term" value="F:transmembrane transporter activity"/>
    <property type="evidence" value="ECO:0007669"/>
    <property type="project" value="TreeGrafter"/>
</dbReference>
<comment type="subcellular location">
    <subcellularLocation>
        <location evidence="1">Cell membrane</location>
        <topology evidence="1">Multi-pass membrane protein</topology>
    </subcellularLocation>
</comment>
<proteinExistence type="inferred from homology"/>
<evidence type="ECO:0000256" key="3">
    <source>
        <dbReference type="ARBA" id="ARBA00022692"/>
    </source>
</evidence>
<keyword evidence="5 7" id="KW-0472">Membrane</keyword>
<evidence type="ECO:0000313" key="10">
    <source>
        <dbReference type="EMBL" id="PKN02890.1"/>
    </source>
</evidence>
<accession>A0A2N2F3V8</accession>
<comment type="caution">
    <text evidence="10">The sequence shown here is derived from an EMBL/GenBank/DDBJ whole genome shotgun (WGS) entry which is preliminary data.</text>
</comment>
<dbReference type="Proteomes" id="UP000233417">
    <property type="component" value="Unassembled WGS sequence"/>
</dbReference>
<dbReference type="GO" id="GO:0005886">
    <property type="term" value="C:plasma membrane"/>
    <property type="evidence" value="ECO:0007669"/>
    <property type="project" value="UniProtKB-SubCell"/>
</dbReference>
<dbReference type="PANTHER" id="PTHR30572:SF4">
    <property type="entry name" value="ABC TRANSPORTER PERMEASE YTRF"/>
    <property type="match status" value="1"/>
</dbReference>
<evidence type="ECO:0008006" key="12">
    <source>
        <dbReference type="Google" id="ProtNLM"/>
    </source>
</evidence>
<keyword evidence="2" id="KW-1003">Cell membrane</keyword>
<dbReference type="InterPro" id="IPR025857">
    <property type="entry name" value="MacB_PCD"/>
</dbReference>
<reference evidence="10 11" key="1">
    <citation type="journal article" date="2017" name="ISME J.">
        <title>Potential for microbial H2 and metal transformations associated with novel bacteria and archaea in deep terrestrial subsurface sediments.</title>
        <authorList>
            <person name="Hernsdorf A.W."/>
            <person name="Amano Y."/>
            <person name="Miyakawa K."/>
            <person name="Ise K."/>
            <person name="Suzuki Y."/>
            <person name="Anantharaman K."/>
            <person name="Probst A."/>
            <person name="Burstein D."/>
            <person name="Thomas B.C."/>
            <person name="Banfield J.F."/>
        </authorList>
    </citation>
    <scope>NUCLEOTIDE SEQUENCE [LARGE SCALE GENOMIC DNA]</scope>
    <source>
        <strain evidence="10">HGW-Dojkabacteria-1</strain>
    </source>
</reference>
<evidence type="ECO:0000256" key="2">
    <source>
        <dbReference type="ARBA" id="ARBA00022475"/>
    </source>
</evidence>
<feature type="domain" description="ABC3 transporter permease C-terminal" evidence="8">
    <location>
        <begin position="297"/>
        <end position="422"/>
    </location>
</feature>
<keyword evidence="4 7" id="KW-1133">Transmembrane helix</keyword>
<keyword evidence="3 7" id="KW-0812">Transmembrane</keyword>
<evidence type="ECO:0000313" key="11">
    <source>
        <dbReference type="Proteomes" id="UP000233417"/>
    </source>
</evidence>
<evidence type="ECO:0000256" key="7">
    <source>
        <dbReference type="SAM" id="Phobius"/>
    </source>
</evidence>
<feature type="domain" description="MacB-like periplasmic core" evidence="9">
    <location>
        <begin position="19"/>
        <end position="259"/>
    </location>
</feature>
<evidence type="ECO:0000256" key="6">
    <source>
        <dbReference type="ARBA" id="ARBA00038076"/>
    </source>
</evidence>
<evidence type="ECO:0000256" key="1">
    <source>
        <dbReference type="ARBA" id="ARBA00004651"/>
    </source>
</evidence>
<evidence type="ECO:0000256" key="5">
    <source>
        <dbReference type="ARBA" id="ARBA00023136"/>
    </source>
</evidence>
<dbReference type="PANTHER" id="PTHR30572">
    <property type="entry name" value="MEMBRANE COMPONENT OF TRANSPORTER-RELATED"/>
    <property type="match status" value="1"/>
</dbReference>
<evidence type="ECO:0000256" key="4">
    <source>
        <dbReference type="ARBA" id="ARBA00022989"/>
    </source>
</evidence>
<organism evidence="10 11">
    <name type="scientific">Candidatus Dojkabacteria bacterium HGW-Dojkabacteria-1</name>
    <dbReference type="NCBI Taxonomy" id="2013761"/>
    <lineage>
        <taxon>Bacteria</taxon>
        <taxon>Candidatus Dojkabacteria</taxon>
    </lineage>
</organism>
<feature type="transmembrane region" description="Helical" evidence="7">
    <location>
        <begin position="21"/>
        <end position="40"/>
    </location>
</feature>
<feature type="transmembrane region" description="Helical" evidence="7">
    <location>
        <begin position="392"/>
        <end position="412"/>
    </location>
</feature>
<dbReference type="AlphaFoldDB" id="A0A2N2F3V8"/>
<dbReference type="EMBL" id="PHAO01000001">
    <property type="protein sequence ID" value="PKN02890.1"/>
    <property type="molecule type" value="Genomic_DNA"/>
</dbReference>
<comment type="similarity">
    <text evidence="6">Belongs to the ABC-4 integral membrane protein family.</text>
</comment>
<dbReference type="InterPro" id="IPR050250">
    <property type="entry name" value="Macrolide_Exporter_MacB"/>
</dbReference>
<dbReference type="InterPro" id="IPR003838">
    <property type="entry name" value="ABC3_permease_C"/>
</dbReference>
<gene>
    <name evidence="10" type="ORF">CVU76_02590</name>
</gene>
<sequence>MEKMFKYAINLVLRRKFRTALTSLGIMLAVMLMSFILFGMTDLKNVMLSEIETRFNPLDLYVSGQDNMSFGGMAVAPTKDGIKKEETVLTEEIKEKIQQISGVESVEPLLFINGLDMYLEDDDTPYPMKLIAASDLPGNHHIFKSFYGDKDTLDSYEMFVSKYVVSFFETTQEDIIGKKIHAKSSSSGSFFSAASKSMIDKEYEFTIVGVVDTGNDAFWVNNDTALDILVDLGGYDDGADYISNVGYFQLYVTTNEGKTKDIERYIDEDLKLFVISSDTILGFIDTFTAGLTIALILFGSISAIVASIGIVNTMIMSIYEQTREIGIIKAIGASNTQVLLIFLIQSSLIGLFGGILGLSVTFLLMKAIDPFIVQTLSTQGFVDIDQFFHFQFWNAFIITMFSILVGVVAGIYPSMKAAKLDPVKALRYE</sequence>
<name>A0A2N2F3V8_9BACT</name>